<gene>
    <name evidence="1" type="ordered locus">Vdis_2143</name>
</gene>
<organism evidence="1 2">
    <name type="scientific">Vulcanisaeta distributa (strain DSM 14429 / JCM 11212 / NBRC 100878 / IC-017)</name>
    <dbReference type="NCBI Taxonomy" id="572478"/>
    <lineage>
        <taxon>Archaea</taxon>
        <taxon>Thermoproteota</taxon>
        <taxon>Thermoprotei</taxon>
        <taxon>Thermoproteales</taxon>
        <taxon>Thermoproteaceae</taxon>
        <taxon>Vulcanisaeta</taxon>
    </lineage>
</organism>
<sequence length="153" mass="16285">MTRKALALVLPALLLVVTLMAGTTMAMQVTKIKPDTPGVTIIKEITTLKLKTLPPTHRTDPITLPPNTGILAGPVTLSSGQELAVYVQWTPSYANLLIGVINANTGSGYGYSVSGGSAFVIFDPGPGTWYVLIYNISPYTVTITTVYIFILNS</sequence>
<reference evidence="1 2" key="1">
    <citation type="journal article" date="2010" name="Stand. Genomic Sci.">
        <title>Complete genome sequence of Vulcanisaeta distributa type strain (IC-017).</title>
        <authorList>
            <person name="Mavromatis K."/>
            <person name="Sikorski J."/>
            <person name="Pabst E."/>
            <person name="Teshima H."/>
            <person name="Lapidus A."/>
            <person name="Lucas S."/>
            <person name="Nolan M."/>
            <person name="Glavina Del Rio T."/>
            <person name="Cheng J.F."/>
            <person name="Bruce D."/>
            <person name="Goodwin L."/>
            <person name="Pitluck S."/>
            <person name="Liolios K."/>
            <person name="Ivanova N."/>
            <person name="Mikhailova N."/>
            <person name="Pati A."/>
            <person name="Chen A."/>
            <person name="Palaniappan K."/>
            <person name="Land M."/>
            <person name="Hauser L."/>
            <person name="Chang Y.J."/>
            <person name="Jeffries C.D."/>
            <person name="Rohde M."/>
            <person name="Spring S."/>
            <person name="Goker M."/>
            <person name="Wirth R."/>
            <person name="Woyke T."/>
            <person name="Bristow J."/>
            <person name="Eisen J.A."/>
            <person name="Markowitz V."/>
            <person name="Hugenholtz P."/>
            <person name="Klenk H.P."/>
            <person name="Kyrpides N.C."/>
        </authorList>
    </citation>
    <scope>NUCLEOTIDE SEQUENCE [LARGE SCALE GENOMIC DNA]</scope>
    <source>
        <strain evidence="2">DSM 14429 / JCM 11212 / NBRC 100878 / IC-017</strain>
    </source>
</reference>
<dbReference type="RefSeq" id="WP_013337237.1">
    <property type="nucleotide sequence ID" value="NC_014537.1"/>
</dbReference>
<accession>E1QPV2</accession>
<reference evidence="2" key="2">
    <citation type="journal article" date="2010" name="Stand. Genomic Sci.">
        <title>Complete genome sequence of Vulcanisaeta distributa type strain (IC-017T).</title>
        <authorList>
            <person name="Mavromatis K."/>
            <person name="Sikorski J."/>
            <person name="Pabst E."/>
            <person name="Teshima H."/>
            <person name="Lapidus A."/>
            <person name="Lucas S."/>
            <person name="Nolan M."/>
            <person name="Glavina Del Rio T."/>
            <person name="Cheng J."/>
            <person name="Bruce D."/>
            <person name="Goodwin L."/>
            <person name="Pitluck S."/>
            <person name="Liolios K."/>
            <person name="Ivanova N."/>
            <person name="Mikhailova N."/>
            <person name="Pati A."/>
            <person name="Chen A."/>
            <person name="Palaniappan K."/>
            <person name="Land M."/>
            <person name="Hauser L."/>
            <person name="Chang Y."/>
            <person name="Jeffries C."/>
            <person name="Rohde M."/>
            <person name="Spring S."/>
            <person name="Goker M."/>
            <person name="Wirth R."/>
            <person name="Woyke T."/>
            <person name="Bristow J."/>
            <person name="Eisen J."/>
            <person name="Markowitz V."/>
            <person name="Hugenholtz P."/>
            <person name="Klenk H."/>
            <person name="Kyrpides N."/>
        </authorList>
    </citation>
    <scope>NUCLEOTIDE SEQUENCE [LARGE SCALE GENOMIC DNA]</scope>
    <source>
        <strain evidence="2">DSM 14429 / JCM 11212 / NBRC 100878 / IC-017</strain>
    </source>
</reference>
<evidence type="ECO:0000313" key="2">
    <source>
        <dbReference type="Proteomes" id="UP000006681"/>
    </source>
</evidence>
<protein>
    <submittedName>
        <fullName evidence="1">Uncharacterized protein</fullName>
    </submittedName>
</protein>
<evidence type="ECO:0000313" key="1">
    <source>
        <dbReference type="EMBL" id="ADN51512.1"/>
    </source>
</evidence>
<dbReference type="Proteomes" id="UP000006681">
    <property type="component" value="Chromosome"/>
</dbReference>
<dbReference type="EMBL" id="CP002100">
    <property type="protein sequence ID" value="ADN51512.1"/>
    <property type="molecule type" value="Genomic_DNA"/>
</dbReference>
<name>E1QPV2_VULDI</name>
<dbReference type="HOGENOM" id="CLU_1709240_0_0_2"/>
<proteinExistence type="predicted"/>
<dbReference type="GeneID" id="9753096"/>
<dbReference type="eggNOG" id="arCOG13911">
    <property type="taxonomic scope" value="Archaea"/>
</dbReference>
<keyword evidence="2" id="KW-1185">Reference proteome</keyword>
<dbReference type="AlphaFoldDB" id="E1QPV2"/>
<dbReference type="OrthoDB" id="27894at2157"/>
<dbReference type="KEGG" id="vdi:Vdis_2143"/>